<sequence length="1361" mass="146724">MTTCESDRLSWTGHSLVLANSLYRLYAQSSLLDVRLVCDEAHIYAHKAVLAAGSRFFLERLQSLGSGMVELQMSTANLGMLISPNDLRAVVEYMYCGELLVPHHRLPHVLALVRALQVFGFQADAGYIAAPEPQYIAHAEMNYASIDVSGVMEIPIESSHMQLERTENNGSGLGDSTSIPLVTVKPHDQNILQDPPKYSEPLKIDTNISTLTSSNMSFSELCTAPGTDGDIFAIQCSQMKNNIPSIFESSVLEETTSVFKNRPPECGEMYNKPDSDVMYTRTILNFRGEPDAVIEGGGRTMTASLEDHGKEERSVQLDPRQSNTCDLEGDTDDAYNTVMLLEALAAEAPSPSVVDVENILLTDETKMAISPRWLRSRRSLRATADSRVRLKVKDSIGGVSLQDTSQRQSAVSSSLHSVNPEDEARIKDNKENWMVVLPDARSSVIPHIPGTSTLHTQASMTDADTATLSQITNEAPVHVQSSLANSSFLNRATASNGVPLIASPMPMSAPLLTQSSCPSSISMFTHPTVSNTNSLLVQSSLTNPNPLLTQSNISFAPFLQPSVLSAAVVNQSDLSHVHHTISTLPLQALSVQSIDSEIAVSYSSDIPYSQSTSPMFTQSSSSPAHIFSQTSSVPPHVQSPISTSSPLSESSVSILTPVTQSDTPASSVTFASSSHSSATPVSQLVQSSESSVCSSSISDSLALQSPISNSILTQLSLSTPVLAVASSSASSFLSQSSSSPLAIESSNILTPTYPAVVASPSSHPSSHVTCSLSNPTFPFTSSSSSLASSSPIVSWPNSLYVSHTTTSLTDSSIAALSPSAKSFSNTRISATSSLHQGSALPVTTKAITNSSPNIPQSVSTGNNKTSLTTTITTTTATSTSMLSSNDVKHTTTPSSIAPSSPGLVSEEGRSDSEDENAHQCSQCPGTFKNLDKLTLHLWNEHEIGTVARCQLCDYSSPLHSSLVKHAASHITKECITCAICSKKFKTRATIKTHLRVHRGEEVMYKCESCPVMYSQKFNLIKHLASKHQCDADGRPLTQSLSCPYCAFTTLADYKLKAHIVRRHTVDKPFKCNHCTYATTEKTALAKHIRTHTKERPYVCETCGFHAPTLSSLWRHRRSHTGEKPFECEQCGQQYADSKRLRDHMYKHNNVKPFMCHMCGYTCRRKDNLQTHLHKIHKTEDKKDDGAPRLRAPPLPRLGKAKKVKLVTVVESTDPLKPTQEITCHRASQQVNCLDDIKVKVAPEISKSQVWSEHSYDNRNMTQSSNGGSVLLGSTTPVIACEMNSAGGRELVASHTSFTTTLAAPALQSPGCMAIGGTAPALQLGYLLPITAPADPSIALTSTDGVILVGQPEVPHTSKPFL</sequence>
<dbReference type="FunFam" id="3.30.160.60:FF:000065">
    <property type="entry name" value="B-cell CLL/lymphoma 6, member B"/>
    <property type="match status" value="1"/>
</dbReference>
<dbReference type="Pfam" id="PF00096">
    <property type="entry name" value="zf-C2H2"/>
    <property type="match status" value="2"/>
</dbReference>
<evidence type="ECO:0000256" key="7">
    <source>
        <dbReference type="ARBA" id="ARBA00023015"/>
    </source>
</evidence>
<dbReference type="InterPro" id="IPR036236">
    <property type="entry name" value="Znf_C2H2_sf"/>
</dbReference>
<evidence type="ECO:0000256" key="9">
    <source>
        <dbReference type="ARBA" id="ARBA00023163"/>
    </source>
</evidence>
<reference evidence="15 16" key="1">
    <citation type="journal article" date="2024" name="BMC Genomics">
        <title>Genome assembly of redclaw crayfish (Cherax quadricarinatus) provides insights into its immune adaptation and hypoxia tolerance.</title>
        <authorList>
            <person name="Liu Z."/>
            <person name="Zheng J."/>
            <person name="Li H."/>
            <person name="Fang K."/>
            <person name="Wang S."/>
            <person name="He J."/>
            <person name="Zhou D."/>
            <person name="Weng S."/>
            <person name="Chi M."/>
            <person name="Gu Z."/>
            <person name="He J."/>
            <person name="Li F."/>
            <person name="Wang M."/>
        </authorList>
    </citation>
    <scope>NUCLEOTIDE SEQUENCE [LARGE SCALE GENOMIC DNA]</scope>
    <source>
        <strain evidence="15">ZL_2023a</strain>
    </source>
</reference>
<dbReference type="FunFam" id="3.30.160.60:FF:001370">
    <property type="entry name" value="Zinc finger protein"/>
    <property type="match status" value="1"/>
</dbReference>
<evidence type="ECO:0000256" key="11">
    <source>
        <dbReference type="PROSITE-ProRule" id="PRU00042"/>
    </source>
</evidence>
<dbReference type="Proteomes" id="UP001445076">
    <property type="component" value="Unassembled WGS sequence"/>
</dbReference>
<feature type="region of interest" description="Disordered" evidence="12">
    <location>
        <begin position="613"/>
        <end position="648"/>
    </location>
</feature>
<dbReference type="PANTHER" id="PTHR24394:SF29">
    <property type="entry name" value="MYONEURIN"/>
    <property type="match status" value="1"/>
</dbReference>
<evidence type="ECO:0000256" key="12">
    <source>
        <dbReference type="SAM" id="MobiDB-lite"/>
    </source>
</evidence>
<name>A0AAW0X3Q7_CHEQU</name>
<dbReference type="GO" id="GO:0008270">
    <property type="term" value="F:zinc ion binding"/>
    <property type="evidence" value="ECO:0007669"/>
    <property type="project" value="UniProtKB-KW"/>
</dbReference>
<evidence type="ECO:0000256" key="8">
    <source>
        <dbReference type="ARBA" id="ARBA00023125"/>
    </source>
</evidence>
<dbReference type="FunFam" id="3.30.160.60:FF:000448">
    <property type="entry name" value="RE1-silencing transcription factor A"/>
    <property type="match status" value="1"/>
</dbReference>
<keyword evidence="3" id="KW-0479">Metal-binding</keyword>
<dbReference type="SUPFAM" id="SSF54695">
    <property type="entry name" value="POZ domain"/>
    <property type="match status" value="1"/>
</dbReference>
<dbReference type="CDD" id="cd18186">
    <property type="entry name" value="BTB_POZ_ZBTB_KLHL-like"/>
    <property type="match status" value="1"/>
</dbReference>
<comment type="caution">
    <text evidence="15">The sequence shown here is derived from an EMBL/GenBank/DDBJ whole genome shotgun (WGS) entry which is preliminary data.</text>
</comment>
<proteinExistence type="inferred from homology"/>
<feature type="domain" description="C2H2-type" evidence="14">
    <location>
        <begin position="1125"/>
        <end position="1152"/>
    </location>
</feature>
<gene>
    <name evidence="15" type="ORF">OTU49_005876</name>
</gene>
<evidence type="ECO:0000256" key="4">
    <source>
        <dbReference type="ARBA" id="ARBA00022737"/>
    </source>
</evidence>
<dbReference type="Gene3D" id="3.30.710.10">
    <property type="entry name" value="Potassium Channel Kv1.1, Chain A"/>
    <property type="match status" value="1"/>
</dbReference>
<dbReference type="EMBL" id="JARKIK010000050">
    <property type="protein sequence ID" value="KAK8734553.1"/>
    <property type="molecule type" value="Genomic_DNA"/>
</dbReference>
<keyword evidence="8" id="KW-0238">DNA-binding</keyword>
<dbReference type="Gene3D" id="3.30.160.60">
    <property type="entry name" value="Classic Zinc Finger"/>
    <property type="match status" value="5"/>
</dbReference>
<keyword evidence="7" id="KW-0805">Transcription regulation</keyword>
<feature type="domain" description="C2H2-type" evidence="14">
    <location>
        <begin position="975"/>
        <end position="1002"/>
    </location>
</feature>
<evidence type="ECO:0000259" key="14">
    <source>
        <dbReference type="PROSITE" id="PS50157"/>
    </source>
</evidence>
<dbReference type="InterPro" id="IPR011333">
    <property type="entry name" value="SKP1/BTB/POZ_sf"/>
</dbReference>
<dbReference type="PANTHER" id="PTHR24394">
    <property type="entry name" value="ZINC FINGER PROTEIN"/>
    <property type="match status" value="1"/>
</dbReference>
<feature type="region of interest" description="Disordered" evidence="12">
    <location>
        <begin position="400"/>
        <end position="422"/>
    </location>
</feature>
<dbReference type="PROSITE" id="PS50097">
    <property type="entry name" value="BTB"/>
    <property type="match status" value="1"/>
</dbReference>
<dbReference type="SUPFAM" id="SSF57667">
    <property type="entry name" value="beta-beta-alpha zinc fingers"/>
    <property type="match status" value="5"/>
</dbReference>
<protein>
    <submittedName>
        <fullName evidence="15">Uncharacterized protein</fullName>
    </submittedName>
</protein>
<dbReference type="GO" id="GO:0005634">
    <property type="term" value="C:nucleus"/>
    <property type="evidence" value="ECO:0007669"/>
    <property type="project" value="UniProtKB-SubCell"/>
</dbReference>
<feature type="domain" description="C2H2-type" evidence="14">
    <location>
        <begin position="1153"/>
        <end position="1181"/>
    </location>
</feature>
<evidence type="ECO:0000256" key="5">
    <source>
        <dbReference type="ARBA" id="ARBA00022771"/>
    </source>
</evidence>
<keyword evidence="6" id="KW-0862">Zinc</keyword>
<evidence type="ECO:0000313" key="15">
    <source>
        <dbReference type="EMBL" id="KAK8734553.1"/>
    </source>
</evidence>
<comment type="subcellular location">
    <subcellularLocation>
        <location evidence="1">Nucleus</location>
    </subcellularLocation>
</comment>
<feature type="compositionally biased region" description="Low complexity" evidence="12">
    <location>
        <begin position="613"/>
        <end position="623"/>
    </location>
</feature>
<evidence type="ECO:0000313" key="16">
    <source>
        <dbReference type="Proteomes" id="UP001445076"/>
    </source>
</evidence>
<dbReference type="InterPro" id="IPR013087">
    <property type="entry name" value="Znf_C2H2_type"/>
</dbReference>
<dbReference type="Pfam" id="PF00651">
    <property type="entry name" value="BTB"/>
    <property type="match status" value="1"/>
</dbReference>
<dbReference type="GO" id="GO:0003690">
    <property type="term" value="F:double-stranded DNA binding"/>
    <property type="evidence" value="ECO:0007669"/>
    <property type="project" value="UniProtKB-ARBA"/>
</dbReference>
<evidence type="ECO:0000256" key="2">
    <source>
        <dbReference type="ARBA" id="ARBA00006991"/>
    </source>
</evidence>
<evidence type="ECO:0000259" key="13">
    <source>
        <dbReference type="PROSITE" id="PS50097"/>
    </source>
</evidence>
<keyword evidence="4" id="KW-0677">Repeat</keyword>
<evidence type="ECO:0000256" key="3">
    <source>
        <dbReference type="ARBA" id="ARBA00022723"/>
    </source>
</evidence>
<feature type="domain" description="C2H2-type" evidence="14">
    <location>
        <begin position="1097"/>
        <end position="1124"/>
    </location>
</feature>
<feature type="region of interest" description="Disordered" evidence="12">
    <location>
        <begin position="879"/>
        <end position="920"/>
    </location>
</feature>
<dbReference type="PROSITE" id="PS00028">
    <property type="entry name" value="ZINC_FINGER_C2H2_1"/>
    <property type="match status" value="5"/>
</dbReference>
<keyword evidence="10" id="KW-0539">Nucleus</keyword>
<keyword evidence="5 11" id="KW-0863">Zinc-finger</keyword>
<dbReference type="PROSITE" id="PS50157">
    <property type="entry name" value="ZINC_FINGER_C2H2_2"/>
    <property type="match status" value="6"/>
</dbReference>
<evidence type="ECO:0000256" key="6">
    <source>
        <dbReference type="ARBA" id="ARBA00022833"/>
    </source>
</evidence>
<evidence type="ECO:0000256" key="10">
    <source>
        <dbReference type="ARBA" id="ARBA00023242"/>
    </source>
</evidence>
<feature type="compositionally biased region" description="Low complexity" evidence="12">
    <location>
        <begin position="639"/>
        <end position="648"/>
    </location>
</feature>
<feature type="compositionally biased region" description="Basic and acidic residues" evidence="12">
    <location>
        <begin position="906"/>
        <end position="917"/>
    </location>
</feature>
<feature type="compositionally biased region" description="Polar residues" evidence="12">
    <location>
        <begin position="401"/>
        <end position="417"/>
    </location>
</feature>
<keyword evidence="16" id="KW-1185">Reference proteome</keyword>
<dbReference type="InterPro" id="IPR000210">
    <property type="entry name" value="BTB/POZ_dom"/>
</dbReference>
<evidence type="ECO:0000256" key="1">
    <source>
        <dbReference type="ARBA" id="ARBA00004123"/>
    </source>
</evidence>
<dbReference type="SMART" id="SM00355">
    <property type="entry name" value="ZnF_C2H2"/>
    <property type="match status" value="9"/>
</dbReference>
<feature type="domain" description="C2H2-type" evidence="14">
    <location>
        <begin position="1069"/>
        <end position="1096"/>
    </location>
</feature>
<feature type="domain" description="C2H2-type" evidence="14">
    <location>
        <begin position="1004"/>
        <end position="1032"/>
    </location>
</feature>
<organism evidence="15 16">
    <name type="scientific">Cherax quadricarinatus</name>
    <name type="common">Australian red claw crayfish</name>
    <dbReference type="NCBI Taxonomy" id="27406"/>
    <lineage>
        <taxon>Eukaryota</taxon>
        <taxon>Metazoa</taxon>
        <taxon>Ecdysozoa</taxon>
        <taxon>Arthropoda</taxon>
        <taxon>Crustacea</taxon>
        <taxon>Multicrustacea</taxon>
        <taxon>Malacostraca</taxon>
        <taxon>Eumalacostraca</taxon>
        <taxon>Eucarida</taxon>
        <taxon>Decapoda</taxon>
        <taxon>Pleocyemata</taxon>
        <taxon>Astacidea</taxon>
        <taxon>Parastacoidea</taxon>
        <taxon>Parastacidae</taxon>
        <taxon>Cherax</taxon>
    </lineage>
</organism>
<comment type="similarity">
    <text evidence="2">Belongs to the krueppel C2H2-type zinc-finger protein family.</text>
</comment>
<keyword evidence="9" id="KW-0804">Transcription</keyword>
<accession>A0AAW0X3Q7</accession>
<dbReference type="SMART" id="SM00225">
    <property type="entry name" value="BTB"/>
    <property type="match status" value="1"/>
</dbReference>
<dbReference type="GO" id="GO:0000981">
    <property type="term" value="F:DNA-binding transcription factor activity, RNA polymerase II-specific"/>
    <property type="evidence" value="ECO:0007669"/>
    <property type="project" value="TreeGrafter"/>
</dbReference>
<feature type="domain" description="BTB" evidence="13">
    <location>
        <begin position="32"/>
        <end position="103"/>
    </location>
</feature>
<feature type="compositionally biased region" description="Low complexity" evidence="12">
    <location>
        <begin position="879"/>
        <end position="901"/>
    </location>
</feature>